<feature type="binding site" evidence="20">
    <location>
        <position position="23"/>
    </location>
    <ligand>
        <name>UDP-N-acetyl-alpha-D-glucosamine</name>
        <dbReference type="ChEBI" id="CHEBI:57705"/>
    </ligand>
</feature>
<dbReference type="InterPro" id="IPR005882">
    <property type="entry name" value="Bifunctional_GlmU"/>
</dbReference>
<keyword evidence="10 20" id="KW-0677">Repeat</keyword>
<dbReference type="GO" id="GO:0009252">
    <property type="term" value="P:peptidoglycan biosynthetic process"/>
    <property type="evidence" value="ECO:0007669"/>
    <property type="project" value="UniProtKB-UniRule"/>
</dbReference>
<dbReference type="InterPro" id="IPR038009">
    <property type="entry name" value="GlmU_C_LbH"/>
</dbReference>
<keyword evidence="12 20" id="KW-0133">Cell shape</keyword>
<dbReference type="NCBIfam" id="TIGR01173">
    <property type="entry name" value="glmU"/>
    <property type="match status" value="1"/>
</dbReference>
<keyword evidence="6 20" id="KW-0963">Cytoplasm</keyword>
<evidence type="ECO:0000256" key="4">
    <source>
        <dbReference type="ARBA" id="ARBA00007707"/>
    </source>
</evidence>
<dbReference type="GO" id="GO:0009245">
    <property type="term" value="P:lipid A biosynthetic process"/>
    <property type="evidence" value="ECO:0007669"/>
    <property type="project" value="UniProtKB-UniRule"/>
</dbReference>
<sequence length="456" mass="49112">MENRLAVILAAGKGTRMKSKLYKVLHPVCGLSMVEHVVNSVKSSGVDEIVTIVGHGAETVKEVLGEQSKYALQEEQLGTGHAVLQAKDLIGDLEGQTLVICGDTPLLSSDTLNYLFKYHSENQASATILTAIAEDPTGYGRVVRSTSEDVEKIVEQKDASESELKITEINTGTYVFDNKALFKALANVKNDNAQGEYYLPDVIELIKAEGGKISAYIMDDMSEALGVNDRVALSQANGLMTKRINLEHMRNGVTIVNPATTFIEASVKIGNDTIIEPGVMLKGNTVIGSDCVIGANSEIVDSEIADNVEITQSVIEKSVVAEGVTIGPFAHLRPNSKLDKNVHIGNFVEVKNSTIGEGTKAGHLTYIGDADLEENINVGCGTIFVNYDGKHKHRSHVGKDAFIGCNANIVSPVNIGEKVFVAAGTTVIKDVESESLVISRSEQKNIPGYWEKLQKK</sequence>
<feature type="binding site" evidence="20">
    <location>
        <position position="351"/>
    </location>
    <ligand>
        <name>UDP-N-acetyl-alpha-D-glucosamine</name>
        <dbReference type="ChEBI" id="CHEBI:57705"/>
    </ligand>
</feature>
<dbReference type="InterPro" id="IPR056729">
    <property type="entry name" value="GMPPB_C"/>
</dbReference>
<feature type="binding site" evidence="20">
    <location>
        <position position="228"/>
    </location>
    <ligand>
        <name>UDP-N-acetyl-alpha-D-glucosamine</name>
        <dbReference type="ChEBI" id="CHEBI:57705"/>
    </ligand>
</feature>
<dbReference type="STRING" id="1121925.SAMN02746011_00584"/>
<evidence type="ECO:0000313" key="24">
    <source>
        <dbReference type="Proteomes" id="UP000189941"/>
    </source>
</evidence>
<keyword evidence="15 20" id="KW-0012">Acyltransferase</keyword>
<comment type="catalytic activity">
    <reaction evidence="17 20">
        <text>alpha-D-glucosamine 1-phosphate + acetyl-CoA = N-acetyl-alpha-D-glucosamine 1-phosphate + CoA + H(+)</text>
        <dbReference type="Rhea" id="RHEA:13725"/>
        <dbReference type="ChEBI" id="CHEBI:15378"/>
        <dbReference type="ChEBI" id="CHEBI:57287"/>
        <dbReference type="ChEBI" id="CHEBI:57288"/>
        <dbReference type="ChEBI" id="CHEBI:57776"/>
        <dbReference type="ChEBI" id="CHEBI:58516"/>
        <dbReference type="EC" id="2.3.1.157"/>
    </reaction>
</comment>
<keyword evidence="16 20" id="KW-0961">Cell wall biogenesis/degradation</keyword>
<evidence type="ECO:0000259" key="22">
    <source>
        <dbReference type="Pfam" id="PF25087"/>
    </source>
</evidence>
<dbReference type="HAMAP" id="MF_01631">
    <property type="entry name" value="GlmU"/>
    <property type="match status" value="1"/>
</dbReference>
<comment type="cofactor">
    <cofactor evidence="20">
        <name>Mg(2+)</name>
        <dbReference type="ChEBI" id="CHEBI:18420"/>
    </cofactor>
    <text evidence="20">Binds 1 Mg(2+) ion per subunit.</text>
</comment>
<dbReference type="Proteomes" id="UP000189941">
    <property type="component" value="Unassembled WGS sequence"/>
</dbReference>
<comment type="subunit">
    <text evidence="20">Homotrimer.</text>
</comment>
<evidence type="ECO:0000256" key="19">
    <source>
        <dbReference type="ARBA" id="ARBA00049628"/>
    </source>
</evidence>
<feature type="binding site" evidence="20">
    <location>
        <position position="440"/>
    </location>
    <ligand>
        <name>acetyl-CoA</name>
        <dbReference type="ChEBI" id="CHEBI:57288"/>
    </ligand>
</feature>
<feature type="region of interest" description="Linker" evidence="20">
    <location>
        <begin position="231"/>
        <end position="251"/>
    </location>
</feature>
<dbReference type="OrthoDB" id="9775031at2"/>
<dbReference type="GO" id="GO:0006048">
    <property type="term" value="P:UDP-N-acetylglucosamine biosynthetic process"/>
    <property type="evidence" value="ECO:0007669"/>
    <property type="project" value="UniProtKB-UniPathway"/>
</dbReference>
<evidence type="ECO:0000256" key="17">
    <source>
        <dbReference type="ARBA" id="ARBA00048247"/>
    </source>
</evidence>
<comment type="pathway">
    <text evidence="3 20">Nucleotide-sugar biosynthesis; UDP-N-acetyl-alpha-D-glucosamine biosynthesis; UDP-N-acetyl-alpha-D-glucosamine from N-acetyl-alpha-D-glucosamine 1-phosphate: step 1/1.</text>
</comment>
<evidence type="ECO:0000256" key="2">
    <source>
        <dbReference type="ARBA" id="ARBA00005166"/>
    </source>
</evidence>
<evidence type="ECO:0000256" key="11">
    <source>
        <dbReference type="ARBA" id="ARBA00022842"/>
    </source>
</evidence>
<feature type="binding site" evidence="20">
    <location>
        <position position="366"/>
    </location>
    <ligand>
        <name>UDP-N-acetyl-alpha-D-glucosamine</name>
        <dbReference type="ChEBI" id="CHEBI:57705"/>
    </ligand>
</feature>
<feature type="region of interest" description="N-acetyltransferase" evidence="20">
    <location>
        <begin position="252"/>
        <end position="456"/>
    </location>
</feature>
<keyword evidence="11 20" id="KW-0460">Magnesium</keyword>
<dbReference type="InterPro" id="IPR005835">
    <property type="entry name" value="NTP_transferase_dom"/>
</dbReference>
<keyword evidence="14 20" id="KW-0511">Multifunctional enzyme</keyword>
<dbReference type="UniPathway" id="UPA00973"/>
<dbReference type="AlphaFoldDB" id="A0A1T4K7F4"/>
<feature type="binding site" evidence="20">
    <location>
        <position position="377"/>
    </location>
    <ligand>
        <name>UDP-N-acetyl-alpha-D-glucosamine</name>
        <dbReference type="ChEBI" id="CHEBI:57705"/>
    </ligand>
</feature>
<evidence type="ECO:0000259" key="21">
    <source>
        <dbReference type="Pfam" id="PF00483"/>
    </source>
</evidence>
<evidence type="ECO:0000256" key="8">
    <source>
        <dbReference type="ARBA" id="ARBA00022695"/>
    </source>
</evidence>
<dbReference type="SUPFAM" id="SSF51161">
    <property type="entry name" value="Trimeric LpxA-like enzymes"/>
    <property type="match status" value="1"/>
</dbReference>
<protein>
    <recommendedName>
        <fullName evidence="20">Bifunctional protein GlmU</fullName>
    </recommendedName>
    <domain>
        <recommendedName>
            <fullName evidence="20">UDP-N-acetylglucosamine pyrophosphorylase</fullName>
            <ecNumber evidence="20">2.7.7.23</ecNumber>
        </recommendedName>
        <alternativeName>
            <fullName evidence="20">N-acetylglucosamine-1-phosphate uridyltransferase</fullName>
        </alternativeName>
    </domain>
    <domain>
        <recommendedName>
            <fullName evidence="20">Glucosamine-1-phosphate N-acetyltransferase</fullName>
            <ecNumber evidence="20">2.3.1.157</ecNumber>
        </recommendedName>
    </domain>
</protein>
<dbReference type="Pfam" id="PF14602">
    <property type="entry name" value="Hexapep_2"/>
    <property type="match status" value="1"/>
</dbReference>
<dbReference type="CDD" id="cd02540">
    <property type="entry name" value="GT2_GlmU_N_bac"/>
    <property type="match status" value="1"/>
</dbReference>
<evidence type="ECO:0000256" key="5">
    <source>
        <dbReference type="ARBA" id="ARBA00007947"/>
    </source>
</evidence>
<dbReference type="GO" id="GO:0000902">
    <property type="term" value="P:cell morphogenesis"/>
    <property type="evidence" value="ECO:0007669"/>
    <property type="project" value="UniProtKB-UniRule"/>
</dbReference>
<feature type="region of interest" description="Pyrophosphorylase" evidence="20">
    <location>
        <begin position="1"/>
        <end position="230"/>
    </location>
</feature>
<dbReference type="Pfam" id="PF25087">
    <property type="entry name" value="GMPPB_C"/>
    <property type="match status" value="1"/>
</dbReference>
<keyword evidence="9 20" id="KW-0479">Metal-binding</keyword>
<comment type="subcellular location">
    <subcellularLocation>
        <location evidence="1 20">Cytoplasm</location>
    </subcellularLocation>
</comment>
<comment type="similarity">
    <text evidence="4 20">In the C-terminal section; belongs to the transferase hexapeptide repeat family.</text>
</comment>
<dbReference type="GO" id="GO:0016020">
    <property type="term" value="C:membrane"/>
    <property type="evidence" value="ECO:0007669"/>
    <property type="project" value="GOC"/>
</dbReference>
<dbReference type="InterPro" id="IPR050065">
    <property type="entry name" value="GlmU-like"/>
</dbReference>
<feature type="domain" description="Mannose-1-phosphate guanyltransferase C-terminal" evidence="22">
    <location>
        <begin position="265"/>
        <end position="355"/>
    </location>
</feature>
<dbReference type="InterPro" id="IPR018357">
    <property type="entry name" value="Hexapep_transf_CS"/>
</dbReference>
<reference evidence="24" key="1">
    <citation type="submission" date="2017-02" db="EMBL/GenBank/DDBJ databases">
        <authorList>
            <person name="Varghese N."/>
            <person name="Submissions S."/>
        </authorList>
    </citation>
    <scope>NUCLEOTIDE SEQUENCE [LARGE SCALE GENOMIC DNA]</scope>
    <source>
        <strain evidence="24">DSM 15739</strain>
    </source>
</reference>
<feature type="binding site" evidence="20">
    <location>
        <begin position="386"/>
        <end position="387"/>
    </location>
    <ligand>
        <name>acetyl-CoA</name>
        <dbReference type="ChEBI" id="CHEBI:57288"/>
    </ligand>
</feature>
<dbReference type="PROSITE" id="PS00101">
    <property type="entry name" value="HEXAPEP_TRANSFERASES"/>
    <property type="match status" value="1"/>
</dbReference>
<feature type="domain" description="Nucleotidyl transferase" evidence="21">
    <location>
        <begin position="6"/>
        <end position="219"/>
    </location>
</feature>
<evidence type="ECO:0000256" key="7">
    <source>
        <dbReference type="ARBA" id="ARBA00022679"/>
    </source>
</evidence>
<feature type="binding site" evidence="20">
    <location>
        <position position="103"/>
    </location>
    <ligand>
        <name>Mg(2+)</name>
        <dbReference type="ChEBI" id="CHEBI:18420"/>
    </ligand>
</feature>
<keyword evidence="7 20" id="KW-0808">Transferase</keyword>
<dbReference type="GO" id="GO:0000287">
    <property type="term" value="F:magnesium ion binding"/>
    <property type="evidence" value="ECO:0007669"/>
    <property type="project" value="UniProtKB-UniRule"/>
</dbReference>
<feature type="binding site" evidence="20">
    <location>
        <position position="73"/>
    </location>
    <ligand>
        <name>UDP-N-acetyl-alpha-D-glucosamine</name>
        <dbReference type="ChEBI" id="CHEBI:57705"/>
    </ligand>
</feature>
<dbReference type="InterPro" id="IPR011004">
    <property type="entry name" value="Trimer_LpxA-like_sf"/>
</dbReference>
<evidence type="ECO:0000256" key="6">
    <source>
        <dbReference type="ARBA" id="ARBA00022490"/>
    </source>
</evidence>
<evidence type="ECO:0000256" key="14">
    <source>
        <dbReference type="ARBA" id="ARBA00023268"/>
    </source>
</evidence>
<evidence type="ECO:0000256" key="9">
    <source>
        <dbReference type="ARBA" id="ARBA00022723"/>
    </source>
</evidence>
<evidence type="ECO:0000256" key="13">
    <source>
        <dbReference type="ARBA" id="ARBA00022984"/>
    </source>
</evidence>
<evidence type="ECO:0000256" key="18">
    <source>
        <dbReference type="ARBA" id="ARBA00048493"/>
    </source>
</evidence>
<keyword evidence="13 20" id="KW-0573">Peptidoglycan synthesis</keyword>
<dbReference type="GO" id="GO:0008360">
    <property type="term" value="P:regulation of cell shape"/>
    <property type="evidence" value="ECO:0007669"/>
    <property type="project" value="UniProtKB-KW"/>
</dbReference>
<dbReference type="EC" id="2.3.1.157" evidence="20"/>
<dbReference type="NCBIfam" id="NF010934">
    <property type="entry name" value="PRK14354.1"/>
    <property type="match status" value="1"/>
</dbReference>
<keyword evidence="8 20" id="KW-0548">Nucleotidyltransferase</keyword>
<dbReference type="Pfam" id="PF00483">
    <property type="entry name" value="NTP_transferase"/>
    <property type="match status" value="1"/>
</dbReference>
<evidence type="ECO:0000256" key="3">
    <source>
        <dbReference type="ARBA" id="ARBA00005208"/>
    </source>
</evidence>
<comment type="caution">
    <text evidence="20">Lacks conserved residue(s) required for the propagation of feature annotation.</text>
</comment>
<gene>
    <name evidence="20" type="primary">glmU</name>
    <name evidence="23" type="ORF">SAMN02746011_00584</name>
</gene>
<evidence type="ECO:0000256" key="1">
    <source>
        <dbReference type="ARBA" id="ARBA00004496"/>
    </source>
</evidence>
<dbReference type="CDD" id="cd03353">
    <property type="entry name" value="LbH_GlmU_C"/>
    <property type="match status" value="1"/>
</dbReference>
<dbReference type="GO" id="GO:0071555">
    <property type="term" value="P:cell wall organization"/>
    <property type="evidence" value="ECO:0007669"/>
    <property type="project" value="UniProtKB-KW"/>
</dbReference>
<dbReference type="Gene3D" id="2.160.10.10">
    <property type="entry name" value="Hexapeptide repeat proteins"/>
    <property type="match status" value="1"/>
</dbReference>
<dbReference type="UniPathway" id="UPA00113">
    <property type="reaction ID" value="UER00532"/>
</dbReference>
<feature type="binding site" evidence="20">
    <location>
        <begin position="9"/>
        <end position="12"/>
    </location>
    <ligand>
        <name>UDP-N-acetyl-alpha-D-glucosamine</name>
        <dbReference type="ChEBI" id="CHEBI:57705"/>
    </ligand>
</feature>
<dbReference type="EC" id="2.7.7.23" evidence="20"/>
<evidence type="ECO:0000256" key="12">
    <source>
        <dbReference type="ARBA" id="ARBA00022960"/>
    </source>
</evidence>
<dbReference type="SUPFAM" id="SSF53448">
    <property type="entry name" value="Nucleotide-diphospho-sugar transferases"/>
    <property type="match status" value="1"/>
</dbReference>
<evidence type="ECO:0000256" key="16">
    <source>
        <dbReference type="ARBA" id="ARBA00023316"/>
    </source>
</evidence>
<dbReference type="RefSeq" id="WP_078755410.1">
    <property type="nucleotide sequence ID" value="NZ_FUWO01000004.1"/>
</dbReference>
<dbReference type="PANTHER" id="PTHR43584:SF3">
    <property type="entry name" value="BIFUNCTIONAL PROTEIN GLMU"/>
    <property type="match status" value="1"/>
</dbReference>
<organism evidence="23 24">
    <name type="scientific">Globicatella sulfidifaciens DSM 15739</name>
    <dbReference type="NCBI Taxonomy" id="1121925"/>
    <lineage>
        <taxon>Bacteria</taxon>
        <taxon>Bacillati</taxon>
        <taxon>Bacillota</taxon>
        <taxon>Bacilli</taxon>
        <taxon>Lactobacillales</taxon>
        <taxon>Aerococcaceae</taxon>
        <taxon>Globicatella</taxon>
    </lineage>
</organism>
<evidence type="ECO:0000256" key="10">
    <source>
        <dbReference type="ARBA" id="ARBA00022737"/>
    </source>
</evidence>
<dbReference type="GO" id="GO:0003977">
    <property type="term" value="F:UDP-N-acetylglucosamine diphosphorylase activity"/>
    <property type="evidence" value="ECO:0007669"/>
    <property type="project" value="UniProtKB-UniRule"/>
</dbReference>
<dbReference type="Gene3D" id="3.90.550.10">
    <property type="entry name" value="Spore Coat Polysaccharide Biosynthesis Protein SpsA, Chain A"/>
    <property type="match status" value="1"/>
</dbReference>
<keyword evidence="24" id="KW-1185">Reference proteome</keyword>
<evidence type="ECO:0000256" key="15">
    <source>
        <dbReference type="ARBA" id="ARBA00023315"/>
    </source>
</evidence>
<dbReference type="PANTHER" id="PTHR43584">
    <property type="entry name" value="NUCLEOTIDYL TRANSFERASE"/>
    <property type="match status" value="1"/>
</dbReference>
<comment type="catalytic activity">
    <reaction evidence="18 20">
        <text>N-acetyl-alpha-D-glucosamine 1-phosphate + UTP + H(+) = UDP-N-acetyl-alpha-D-glucosamine + diphosphate</text>
        <dbReference type="Rhea" id="RHEA:13509"/>
        <dbReference type="ChEBI" id="CHEBI:15378"/>
        <dbReference type="ChEBI" id="CHEBI:33019"/>
        <dbReference type="ChEBI" id="CHEBI:46398"/>
        <dbReference type="ChEBI" id="CHEBI:57705"/>
        <dbReference type="ChEBI" id="CHEBI:57776"/>
        <dbReference type="EC" id="2.7.7.23"/>
    </reaction>
</comment>
<evidence type="ECO:0000313" key="23">
    <source>
        <dbReference type="EMBL" id="SJZ38341.1"/>
    </source>
</evidence>
<proteinExistence type="inferred from homology"/>
<comment type="function">
    <text evidence="19 20">Catalyzes the last two sequential reactions in the de novo biosynthetic pathway for UDP-N-acetylglucosamine (UDP-GlcNAc). The C-terminal domain catalyzes the transfer of acetyl group from acetyl coenzyme A to glucosamine-1-phosphate (GlcN-1-P) to produce N-acetylglucosamine-1-phosphate (GlcNAc-1-P), which is converted into UDP-GlcNAc by the transfer of uridine 5-monophosphate (from uridine 5-triphosphate), a reaction catalyzed by the N-terminal domain.</text>
</comment>
<feature type="binding site" evidence="20">
    <location>
        <position position="155"/>
    </location>
    <ligand>
        <name>UDP-N-acetyl-alpha-D-glucosamine</name>
        <dbReference type="ChEBI" id="CHEBI:57705"/>
    </ligand>
</feature>
<dbReference type="GO" id="GO:0019134">
    <property type="term" value="F:glucosamine-1-phosphate N-acetyltransferase activity"/>
    <property type="evidence" value="ECO:0007669"/>
    <property type="project" value="UniProtKB-UniRule"/>
</dbReference>
<feature type="binding site" evidence="20">
    <location>
        <begin position="78"/>
        <end position="79"/>
    </location>
    <ligand>
        <name>UDP-N-acetyl-alpha-D-glucosamine</name>
        <dbReference type="ChEBI" id="CHEBI:57705"/>
    </ligand>
</feature>
<feature type="binding site" evidence="20">
    <location>
        <position position="140"/>
    </location>
    <ligand>
        <name>UDP-N-acetyl-alpha-D-glucosamine</name>
        <dbReference type="ChEBI" id="CHEBI:57705"/>
    </ligand>
</feature>
<comment type="pathway">
    <text evidence="20">Bacterial outer membrane biogenesis; LPS lipid A biosynthesis.</text>
</comment>
<feature type="binding site" evidence="20">
    <location>
        <position position="228"/>
    </location>
    <ligand>
        <name>Mg(2+)</name>
        <dbReference type="ChEBI" id="CHEBI:18420"/>
    </ligand>
</feature>
<accession>A0A1T4K7F4</accession>
<comment type="similarity">
    <text evidence="5 20">In the N-terminal section; belongs to the N-acetylglucosamine-1-phosphate uridyltransferase family.</text>
</comment>
<feature type="active site" description="Proton acceptor" evidence="20">
    <location>
        <position position="363"/>
    </location>
</feature>
<feature type="binding site" evidence="20">
    <location>
        <position position="170"/>
    </location>
    <ligand>
        <name>UDP-N-acetyl-alpha-D-glucosamine</name>
        <dbReference type="ChEBI" id="CHEBI:57705"/>
    </ligand>
</feature>
<feature type="binding site" evidence="20">
    <location>
        <position position="423"/>
    </location>
    <ligand>
        <name>acetyl-CoA</name>
        <dbReference type="ChEBI" id="CHEBI:57288"/>
    </ligand>
</feature>
<dbReference type="InterPro" id="IPR029044">
    <property type="entry name" value="Nucleotide-diphossugar_trans"/>
</dbReference>
<feature type="binding site" evidence="20">
    <location>
        <position position="333"/>
    </location>
    <ligand>
        <name>UDP-N-acetyl-alpha-D-glucosamine</name>
        <dbReference type="ChEBI" id="CHEBI:57705"/>
    </ligand>
</feature>
<evidence type="ECO:0000256" key="20">
    <source>
        <dbReference type="HAMAP-Rule" id="MF_01631"/>
    </source>
</evidence>
<name>A0A1T4K7F4_9LACT</name>
<dbReference type="EMBL" id="FUWO01000004">
    <property type="protein sequence ID" value="SJZ38341.1"/>
    <property type="molecule type" value="Genomic_DNA"/>
</dbReference>
<comment type="pathway">
    <text evidence="2 20">Nucleotide-sugar biosynthesis; UDP-N-acetyl-alpha-D-glucosamine biosynthesis; N-acetyl-alpha-D-glucosamine 1-phosphate from alpha-D-glucosamine 6-phosphate (route II): step 2/2.</text>
</comment>
<dbReference type="GO" id="GO:0005737">
    <property type="term" value="C:cytoplasm"/>
    <property type="evidence" value="ECO:0007669"/>
    <property type="project" value="UniProtKB-SubCell"/>
</dbReference>
<dbReference type="InterPro" id="IPR001451">
    <property type="entry name" value="Hexapep"/>
</dbReference>